<dbReference type="InterPro" id="IPR043426">
    <property type="entry name" value="MltB-like"/>
</dbReference>
<dbReference type="Gene3D" id="1.10.530.10">
    <property type="match status" value="1"/>
</dbReference>
<evidence type="ECO:0000256" key="1">
    <source>
        <dbReference type="SAM" id="MobiDB-lite"/>
    </source>
</evidence>
<feature type="domain" description="Transglycosylase SLT" evidence="2">
    <location>
        <begin position="146"/>
        <end position="198"/>
    </location>
</feature>
<evidence type="ECO:0000259" key="2">
    <source>
        <dbReference type="Pfam" id="PF13406"/>
    </source>
</evidence>
<evidence type="ECO:0000313" key="4">
    <source>
        <dbReference type="Proteomes" id="UP000057820"/>
    </source>
</evidence>
<dbReference type="GO" id="GO:0008933">
    <property type="term" value="F:peptidoglycan lytic transglycosylase activity"/>
    <property type="evidence" value="ECO:0007669"/>
    <property type="project" value="TreeGrafter"/>
</dbReference>
<dbReference type="GO" id="GO:0009253">
    <property type="term" value="P:peptidoglycan catabolic process"/>
    <property type="evidence" value="ECO:0007669"/>
    <property type="project" value="TreeGrafter"/>
</dbReference>
<dbReference type="SUPFAM" id="SSF53955">
    <property type="entry name" value="Lysozyme-like"/>
    <property type="match status" value="1"/>
</dbReference>
<feature type="compositionally biased region" description="Low complexity" evidence="1">
    <location>
        <begin position="336"/>
        <end position="349"/>
    </location>
</feature>
<dbReference type="KEGG" id="nfr:ERS450000_04831"/>
<keyword evidence="3" id="KW-0614">Plasmid</keyword>
<dbReference type="Pfam" id="PF13406">
    <property type="entry name" value="SLT_2"/>
    <property type="match status" value="1"/>
</dbReference>
<dbReference type="Proteomes" id="UP000057820">
    <property type="component" value="Plasmid 2"/>
</dbReference>
<dbReference type="AlphaFoldDB" id="A0A0H5P3T5"/>
<protein>
    <recommendedName>
        <fullName evidence="2">Transglycosylase SLT domain-containing protein</fullName>
    </recommendedName>
</protein>
<gene>
    <name evidence="3" type="ORF">ERS450000_04831</name>
</gene>
<dbReference type="PANTHER" id="PTHR30163:SF8">
    <property type="entry name" value="LYTIC MUREIN TRANSGLYCOSYLASE"/>
    <property type="match status" value="1"/>
</dbReference>
<feature type="region of interest" description="Disordered" evidence="1">
    <location>
        <begin position="238"/>
        <end position="287"/>
    </location>
</feature>
<geneLocation type="plasmid" evidence="3">
    <name>2</name>
</geneLocation>
<proteinExistence type="predicted"/>
<feature type="compositionally biased region" description="Pro residues" evidence="1">
    <location>
        <begin position="314"/>
        <end position="324"/>
    </location>
</feature>
<reference evidence="4" key="1">
    <citation type="submission" date="2015-03" db="EMBL/GenBank/DDBJ databases">
        <authorList>
            <consortium name="Pathogen Informatics"/>
        </authorList>
    </citation>
    <scope>NUCLEOTIDE SEQUENCE [LARGE SCALE GENOMIC DNA]</scope>
    <source>
        <strain evidence="4">NCTC11134</strain>
        <plasmid evidence="4">2</plasmid>
    </source>
</reference>
<dbReference type="InterPro" id="IPR023346">
    <property type="entry name" value="Lysozyme-like_dom_sf"/>
</dbReference>
<dbReference type="PANTHER" id="PTHR30163">
    <property type="entry name" value="MEMBRANE-BOUND LYTIC MUREIN TRANSGLYCOSYLASE B"/>
    <property type="match status" value="1"/>
</dbReference>
<evidence type="ECO:0000313" key="3">
    <source>
        <dbReference type="EMBL" id="CRY82183.1"/>
    </source>
</evidence>
<dbReference type="InterPro" id="IPR031304">
    <property type="entry name" value="SLT_2"/>
</dbReference>
<name>A0A0H5P3T5_NOCFR</name>
<dbReference type="CDD" id="cd13399">
    <property type="entry name" value="Slt35-like"/>
    <property type="match status" value="1"/>
</dbReference>
<organism evidence="3 4">
    <name type="scientific">Nocardia farcinica</name>
    <dbReference type="NCBI Taxonomy" id="37329"/>
    <lineage>
        <taxon>Bacteria</taxon>
        <taxon>Bacillati</taxon>
        <taxon>Actinomycetota</taxon>
        <taxon>Actinomycetes</taxon>
        <taxon>Mycobacteriales</taxon>
        <taxon>Nocardiaceae</taxon>
        <taxon>Nocardia</taxon>
    </lineage>
</organism>
<feature type="region of interest" description="Disordered" evidence="1">
    <location>
        <begin position="313"/>
        <end position="377"/>
    </location>
</feature>
<dbReference type="EMBL" id="LN868939">
    <property type="protein sequence ID" value="CRY82183.1"/>
    <property type="molecule type" value="Genomic_DNA"/>
</dbReference>
<sequence>MAGSTAQGAQAPAEPVEPPAEFVPAADRTVGLLTVASDTPRALRSITPPADAAVADTVPLRAIALPRSGGVLGIPEIVLAAYRNAELALASSMPGCGLSWHLLAGIGRIESAHASGGRADAAGTTVSPIFGPALDGTLPGNEIIEAADGGYVRAVGPMQFLPSTWSLYSADGNGDGVADPHNVFDASLAAGKYLCSGGLNLRDPQQELRAVLRYNNSASYAADVLSWSAAYRTGGAPTPVTVAPDRVPPSSTPGAPRAVDGPGILAQSPTGDRPLTLEPMAPTEIPRREQPTLITLPGIGAVSCGLLCAGPGEPLVPDPEPEPSVPADLPEQTYGPAAPLELTTPEAEAPAPPPAAPHTPSIELPFGVTIPLPMPPT</sequence>
<accession>A0A0H5P3T5</accession>